<dbReference type="InterPro" id="IPR029021">
    <property type="entry name" value="Prot-tyrosine_phosphatase-like"/>
</dbReference>
<reference evidence="11" key="1">
    <citation type="submission" date="2022-07" db="EMBL/GenBank/DDBJ databases">
        <title>Phylogenomic reconstructions and comparative analyses of Kickxellomycotina fungi.</title>
        <authorList>
            <person name="Reynolds N.K."/>
            <person name="Stajich J.E."/>
            <person name="Barry K."/>
            <person name="Grigoriev I.V."/>
            <person name="Crous P."/>
            <person name="Smith M.E."/>
        </authorList>
    </citation>
    <scope>NUCLEOTIDE SEQUENCE</scope>
    <source>
        <strain evidence="11">NBRC 100468</strain>
    </source>
</reference>
<comment type="catalytic activity">
    <reaction evidence="7">
        <text>6-diphospho-1D-myo-inositol pentakisphosphate + H2O = 1D-myo-inositol hexakisphosphate + phosphate + H(+)</text>
        <dbReference type="Rhea" id="RHEA:79703"/>
        <dbReference type="ChEBI" id="CHEBI:15377"/>
        <dbReference type="ChEBI" id="CHEBI:15378"/>
        <dbReference type="ChEBI" id="CHEBI:43474"/>
        <dbReference type="ChEBI" id="CHEBI:58130"/>
        <dbReference type="ChEBI" id="CHEBI:230534"/>
        <dbReference type="EC" id="3.6.1.52"/>
    </reaction>
    <physiologicalReaction direction="left-to-right" evidence="7">
        <dbReference type="Rhea" id="RHEA:79704"/>
    </physiologicalReaction>
</comment>
<dbReference type="OrthoDB" id="6375174at2759"/>
<organism evidence="11 12">
    <name type="scientific">Mycoemilia scoparia</name>
    <dbReference type="NCBI Taxonomy" id="417184"/>
    <lineage>
        <taxon>Eukaryota</taxon>
        <taxon>Fungi</taxon>
        <taxon>Fungi incertae sedis</taxon>
        <taxon>Zoopagomycota</taxon>
        <taxon>Kickxellomycotina</taxon>
        <taxon>Kickxellomycetes</taxon>
        <taxon>Kickxellales</taxon>
        <taxon>Kickxellaceae</taxon>
        <taxon>Mycoemilia</taxon>
    </lineage>
</organism>
<dbReference type="PROSITE" id="PS00383">
    <property type="entry name" value="TYR_PHOSPHATASE_1"/>
    <property type="match status" value="1"/>
</dbReference>
<feature type="domain" description="Tyrosine specific protein phosphatases" evidence="10">
    <location>
        <begin position="153"/>
        <end position="193"/>
    </location>
</feature>
<comment type="catalytic activity">
    <reaction evidence="5">
        <text>3,5-bis(diphospho)-1D-myo-inositol 1,2,4,6-tetrakisphosphate + H2O = 3-diphospho-1D-myo-inositol 1,2,4,5,6-pentakisphosphate + phosphate + 2 H(+)</text>
        <dbReference type="Rhea" id="RHEA:56312"/>
        <dbReference type="ChEBI" id="CHEBI:15377"/>
        <dbReference type="ChEBI" id="CHEBI:15378"/>
        <dbReference type="ChEBI" id="CHEBI:43474"/>
        <dbReference type="ChEBI" id="CHEBI:140372"/>
        <dbReference type="ChEBI" id="CHEBI:140374"/>
        <dbReference type="EC" id="3.6.1.52"/>
    </reaction>
    <physiologicalReaction direction="left-to-right" evidence="5">
        <dbReference type="Rhea" id="RHEA:56313"/>
    </physiologicalReaction>
</comment>
<dbReference type="EMBL" id="JANBPU010000031">
    <property type="protein sequence ID" value="KAJ1919205.1"/>
    <property type="molecule type" value="Genomic_DNA"/>
</dbReference>
<evidence type="ECO:0000259" key="10">
    <source>
        <dbReference type="PROSITE" id="PS50056"/>
    </source>
</evidence>
<dbReference type="GO" id="GO:0016791">
    <property type="term" value="F:phosphatase activity"/>
    <property type="evidence" value="ECO:0007669"/>
    <property type="project" value="InterPro"/>
</dbReference>
<dbReference type="Proteomes" id="UP001150538">
    <property type="component" value="Unassembled WGS sequence"/>
</dbReference>
<dbReference type="GO" id="GO:0005737">
    <property type="term" value="C:cytoplasm"/>
    <property type="evidence" value="ECO:0007669"/>
    <property type="project" value="TreeGrafter"/>
</dbReference>
<dbReference type="AlphaFoldDB" id="A0A9W8DQZ8"/>
<dbReference type="Pfam" id="PF03162">
    <property type="entry name" value="Y_phosphatase2"/>
    <property type="match status" value="1"/>
</dbReference>
<dbReference type="PROSITE" id="PS50056">
    <property type="entry name" value="TYR_PHOSPHATASE_2"/>
    <property type="match status" value="1"/>
</dbReference>
<feature type="region of interest" description="Disordered" evidence="8">
    <location>
        <begin position="1"/>
        <end position="41"/>
    </location>
</feature>
<evidence type="ECO:0000256" key="5">
    <source>
        <dbReference type="ARBA" id="ARBA00047562"/>
    </source>
</evidence>
<dbReference type="SUPFAM" id="SSF52799">
    <property type="entry name" value="(Phosphotyrosine protein) phosphatases II"/>
    <property type="match status" value="1"/>
</dbReference>
<dbReference type="InterPro" id="IPR000387">
    <property type="entry name" value="Tyr_Pase_dom"/>
</dbReference>
<evidence type="ECO:0000313" key="11">
    <source>
        <dbReference type="EMBL" id="KAJ1919205.1"/>
    </source>
</evidence>
<dbReference type="CDD" id="cd14528">
    <property type="entry name" value="PFA-DSP_Siw14"/>
    <property type="match status" value="1"/>
</dbReference>
<proteinExistence type="inferred from homology"/>
<dbReference type="PROSITE" id="PS50054">
    <property type="entry name" value="TYR_PHOSPHATASE_DUAL"/>
    <property type="match status" value="1"/>
</dbReference>
<dbReference type="InterPro" id="IPR020422">
    <property type="entry name" value="TYR_PHOSPHATASE_DUAL_dom"/>
</dbReference>
<feature type="domain" description="Tyrosine-protein phosphatase" evidence="9">
    <location>
        <begin position="90"/>
        <end position="239"/>
    </location>
</feature>
<evidence type="ECO:0000256" key="2">
    <source>
        <dbReference type="ARBA" id="ARBA00022801"/>
    </source>
</evidence>
<feature type="compositionally biased region" description="Polar residues" evidence="8">
    <location>
        <begin position="32"/>
        <end position="41"/>
    </location>
</feature>
<comment type="catalytic activity">
    <reaction evidence="4">
        <text>5-diphospho-1D-myo-inositol 1,2,3,4,6-pentakisphosphate + H2O = 1D-myo-inositol hexakisphosphate + phosphate + H(+)</text>
        <dbReference type="Rhea" id="RHEA:22384"/>
        <dbReference type="ChEBI" id="CHEBI:15377"/>
        <dbReference type="ChEBI" id="CHEBI:15378"/>
        <dbReference type="ChEBI" id="CHEBI:43474"/>
        <dbReference type="ChEBI" id="CHEBI:58130"/>
        <dbReference type="ChEBI" id="CHEBI:58628"/>
        <dbReference type="EC" id="3.6.1.52"/>
    </reaction>
    <physiologicalReaction direction="left-to-right" evidence="4">
        <dbReference type="Rhea" id="RHEA:22385"/>
    </physiologicalReaction>
</comment>
<gene>
    <name evidence="11" type="primary">SIW14_1</name>
    <name evidence="11" type="ORF">H4219_002152</name>
</gene>
<comment type="similarity">
    <text evidence="3">Belongs to the protein-tyrosine phosphatase family. Atypical dual-specificity phosphatase Siw14-like subfamily.</text>
</comment>
<comment type="caution">
    <text evidence="11">The sequence shown here is derived from an EMBL/GenBank/DDBJ whole genome shotgun (WGS) entry which is preliminary data.</text>
</comment>
<keyword evidence="12" id="KW-1185">Reference proteome</keyword>
<evidence type="ECO:0000259" key="9">
    <source>
        <dbReference type="PROSITE" id="PS50054"/>
    </source>
</evidence>
<evidence type="ECO:0000256" key="3">
    <source>
        <dbReference type="ARBA" id="ARBA00044949"/>
    </source>
</evidence>
<keyword evidence="2 11" id="KW-0378">Hydrolase</keyword>
<dbReference type="InterPro" id="IPR020428">
    <property type="entry name" value="PFA-DSPs"/>
</dbReference>
<dbReference type="PANTHER" id="PTHR31126:SF48">
    <property type="entry name" value="INOSITOL PHOSPHATASE SIW14"/>
    <property type="match status" value="1"/>
</dbReference>
<accession>A0A9W8DQZ8</accession>
<dbReference type="InterPro" id="IPR004861">
    <property type="entry name" value="Siw14-like"/>
</dbReference>
<sequence>MSHARDQDQIVPKKDKSNAERQVEENEERPDTSTGTLAFGRSSPNDNLVVIAAQDKFPIPPNISQGFGINIPTADQDPNDEIVELCPPINFAMVAPGIYRSGMPKKKNFGFLRQLGLRSILTLILEEYPPMNANFIDENGIKYLQFGMSGNKEPFVDIDEEVMNQALLALLDKRNHPILVHCNKGKHRTGCLIGCLRKFQHWSHTSIFDEYRRFSFPKSRAMDQQFIEMYDPRPVWDQAKTKYLPNWPTL</sequence>
<comment type="catalytic activity">
    <reaction evidence="6">
        <text>1,5-bis(diphospho)-1D-myo-inositol 2,3,4,6-tetrakisphosphate + H2O = 1-diphospho-1D-myo-inositol 2,3,4,5,6-pentakisphosphate + phosphate + 2 H(+)</text>
        <dbReference type="Rhea" id="RHEA:79699"/>
        <dbReference type="ChEBI" id="CHEBI:15377"/>
        <dbReference type="ChEBI" id="CHEBI:15378"/>
        <dbReference type="ChEBI" id="CHEBI:43474"/>
        <dbReference type="ChEBI" id="CHEBI:74946"/>
        <dbReference type="ChEBI" id="CHEBI:77983"/>
        <dbReference type="EC" id="3.6.1.52"/>
    </reaction>
    <physiologicalReaction direction="left-to-right" evidence="6">
        <dbReference type="Rhea" id="RHEA:79700"/>
    </physiologicalReaction>
</comment>
<dbReference type="PANTHER" id="PTHR31126">
    <property type="entry name" value="TYROSINE-PROTEIN PHOSPHATASE"/>
    <property type="match status" value="1"/>
</dbReference>
<dbReference type="PRINTS" id="PR01911">
    <property type="entry name" value="PFDSPHPHTASE"/>
</dbReference>
<evidence type="ECO:0000256" key="4">
    <source>
        <dbReference type="ARBA" id="ARBA00047342"/>
    </source>
</evidence>
<evidence type="ECO:0000256" key="6">
    <source>
        <dbReference type="ARBA" id="ARBA00047927"/>
    </source>
</evidence>
<dbReference type="EC" id="3.6.1.52" evidence="1"/>
<dbReference type="InterPro" id="IPR016130">
    <property type="entry name" value="Tyr_Pase_AS"/>
</dbReference>
<dbReference type="FunFam" id="3.90.190.10:FF:000024">
    <property type="entry name" value="probable tyrosine-protein phosphatase At1g05000"/>
    <property type="match status" value="1"/>
</dbReference>
<evidence type="ECO:0000256" key="1">
    <source>
        <dbReference type="ARBA" id="ARBA00012527"/>
    </source>
</evidence>
<dbReference type="GO" id="GO:0052840">
    <property type="term" value="F:inositol diphosphate tetrakisphosphate diphosphatase activity"/>
    <property type="evidence" value="ECO:0007669"/>
    <property type="project" value="TreeGrafter"/>
</dbReference>
<feature type="compositionally biased region" description="Basic and acidic residues" evidence="8">
    <location>
        <begin position="1"/>
        <end position="24"/>
    </location>
</feature>
<dbReference type="Gene3D" id="3.90.190.10">
    <property type="entry name" value="Protein tyrosine phosphatase superfamily"/>
    <property type="match status" value="1"/>
</dbReference>
<evidence type="ECO:0000256" key="8">
    <source>
        <dbReference type="SAM" id="MobiDB-lite"/>
    </source>
</evidence>
<protein>
    <recommendedName>
        <fullName evidence="1">diphosphoinositol-polyphosphate diphosphatase</fullName>
        <ecNumber evidence="1">3.6.1.52</ecNumber>
    </recommendedName>
</protein>
<evidence type="ECO:0000313" key="12">
    <source>
        <dbReference type="Proteomes" id="UP001150538"/>
    </source>
</evidence>
<evidence type="ECO:0000256" key="7">
    <source>
        <dbReference type="ARBA" id="ARBA00048424"/>
    </source>
</evidence>
<name>A0A9W8DQZ8_9FUNG</name>